<keyword evidence="2" id="KW-1185">Reference proteome</keyword>
<dbReference type="AlphaFoldDB" id="A0A3L8S3P3"/>
<comment type="caution">
    <text evidence="1">The sequence shown here is derived from an EMBL/GenBank/DDBJ whole genome shotgun (WGS) entry which is preliminary data.</text>
</comment>
<sequence length="71" mass="8002">MRFQGVYQDVVMFPAAPHSAAHGDRCHHGKEGDKSCGETLGERIQAPRRLLPVQGEVLKSICFTQRRLRDL</sequence>
<gene>
    <name evidence="1" type="ORF">DV515_00012538</name>
</gene>
<evidence type="ECO:0000313" key="1">
    <source>
        <dbReference type="EMBL" id="RLV96738.1"/>
    </source>
</evidence>
<protein>
    <submittedName>
        <fullName evidence="1">Uncharacterized protein</fullName>
    </submittedName>
</protein>
<reference evidence="1 2" key="1">
    <citation type="journal article" date="2018" name="Proc. R. Soc. B">
        <title>A non-coding region near Follistatin controls head colour polymorphism in the Gouldian finch.</title>
        <authorList>
            <person name="Toomey M.B."/>
            <person name="Marques C.I."/>
            <person name="Andrade P."/>
            <person name="Araujo P.M."/>
            <person name="Sabatino S."/>
            <person name="Gazda M.A."/>
            <person name="Afonso S."/>
            <person name="Lopes R.J."/>
            <person name="Corbo J.C."/>
            <person name="Carneiro M."/>
        </authorList>
    </citation>
    <scope>NUCLEOTIDE SEQUENCE [LARGE SCALE GENOMIC DNA]</scope>
    <source>
        <strain evidence="1">Red01</strain>
        <tissue evidence="1">Muscle</tissue>
    </source>
</reference>
<name>A0A3L8S3P3_CHLGU</name>
<dbReference type="EMBL" id="QUSF01000069">
    <property type="protein sequence ID" value="RLV96738.1"/>
    <property type="molecule type" value="Genomic_DNA"/>
</dbReference>
<dbReference type="Proteomes" id="UP000276834">
    <property type="component" value="Unassembled WGS sequence"/>
</dbReference>
<proteinExistence type="predicted"/>
<organism evidence="1 2">
    <name type="scientific">Chloebia gouldiae</name>
    <name type="common">Gouldian finch</name>
    <name type="synonym">Erythrura gouldiae</name>
    <dbReference type="NCBI Taxonomy" id="44316"/>
    <lineage>
        <taxon>Eukaryota</taxon>
        <taxon>Metazoa</taxon>
        <taxon>Chordata</taxon>
        <taxon>Craniata</taxon>
        <taxon>Vertebrata</taxon>
        <taxon>Euteleostomi</taxon>
        <taxon>Archelosauria</taxon>
        <taxon>Archosauria</taxon>
        <taxon>Dinosauria</taxon>
        <taxon>Saurischia</taxon>
        <taxon>Theropoda</taxon>
        <taxon>Coelurosauria</taxon>
        <taxon>Aves</taxon>
        <taxon>Neognathae</taxon>
        <taxon>Neoaves</taxon>
        <taxon>Telluraves</taxon>
        <taxon>Australaves</taxon>
        <taxon>Passeriformes</taxon>
        <taxon>Passeroidea</taxon>
        <taxon>Passeridae</taxon>
        <taxon>Chloebia</taxon>
    </lineage>
</organism>
<evidence type="ECO:0000313" key="2">
    <source>
        <dbReference type="Proteomes" id="UP000276834"/>
    </source>
</evidence>
<accession>A0A3L8S3P3</accession>